<dbReference type="GO" id="GO:0015031">
    <property type="term" value="P:protein transport"/>
    <property type="evidence" value="ECO:0007669"/>
    <property type="project" value="UniProtKB-KW"/>
</dbReference>
<evidence type="ECO:0000256" key="11">
    <source>
        <dbReference type="ARBA" id="ARBA00023288"/>
    </source>
</evidence>
<evidence type="ECO:0000256" key="6">
    <source>
        <dbReference type="ARBA" id="ARBA00022927"/>
    </source>
</evidence>
<dbReference type="PANTHER" id="PTHR12428:SF65">
    <property type="entry name" value="CYTOCHROME C OXIDASE ASSEMBLY PROTEIN COX18, MITOCHONDRIAL"/>
    <property type="match status" value="1"/>
</dbReference>
<dbReference type="GO" id="GO:0032977">
    <property type="term" value="F:membrane insertase activity"/>
    <property type="evidence" value="ECO:0007669"/>
    <property type="project" value="InterPro"/>
</dbReference>
<keyword evidence="7 12" id="KW-1133">Transmembrane helix</keyword>
<dbReference type="PATRIC" id="fig|1423722.3.peg.1202"/>
<comment type="caution">
    <text evidence="12">Lacks conserved residue(s) required for the propagation of feature annotation.</text>
</comment>
<evidence type="ECO:0000313" key="15">
    <source>
        <dbReference type="EMBL" id="KRK37567.1"/>
    </source>
</evidence>
<dbReference type="RefSeq" id="WP_054746087.1">
    <property type="nucleotide sequence ID" value="NZ_AZCV01000004.1"/>
</dbReference>
<evidence type="ECO:0000256" key="10">
    <source>
        <dbReference type="ARBA" id="ARBA00023186"/>
    </source>
</evidence>
<dbReference type="InterPro" id="IPR028055">
    <property type="entry name" value="YidC/Oxa/ALB_C"/>
</dbReference>
<name>A0A0R1GU77_9LACO</name>
<evidence type="ECO:0000256" key="8">
    <source>
        <dbReference type="ARBA" id="ARBA00023136"/>
    </source>
</evidence>
<sequence>MKKILTKRNLKRFVGLAAIVALALVLTGCSTTNGPIDPNSSSFWDKYILYNMSSFLLWIAQLVNNSYGWAIVIFTIIVRVVLLPLNAMSIKNMKKTQDMAPAIEELKKKYSEKDAETQRKLQAETQKLYSEAGVNPVAGCLPMLLQLPVMFALYQTIFRTPELQTGHFLWMELGKADPYFLMPILAAVFTFASSYISQMSTPKSAQTAVTKGMTYFAPLMIAIPAITFPTAISLYWVISNAFQVAQTFVLQNPFKYRQEMNAKLEEERERKRQIRRAYKRAKKR</sequence>
<dbReference type="CDD" id="cd20070">
    <property type="entry name" value="5TM_YidC_Alb3"/>
    <property type="match status" value="1"/>
</dbReference>
<comment type="subcellular location">
    <subcellularLocation>
        <location evidence="1 12">Cell membrane</location>
        <topology evidence="1 12">Multi-pass membrane protein</topology>
    </subcellularLocation>
</comment>
<keyword evidence="10 12" id="KW-0143">Chaperone</keyword>
<keyword evidence="13" id="KW-0175">Coiled coil</keyword>
<feature type="transmembrane region" description="Helical" evidence="12">
    <location>
        <begin position="55"/>
        <end position="85"/>
    </location>
</feature>
<proteinExistence type="inferred from homology"/>
<comment type="similarity">
    <text evidence="12">Belongs to the OXA1/ALB3/YidC family. Type 2 subfamily.</text>
</comment>
<organism evidence="15 16">
    <name type="scientific">Amylolactobacillus amylotrophicus DSM 20534</name>
    <dbReference type="NCBI Taxonomy" id="1423722"/>
    <lineage>
        <taxon>Bacteria</taxon>
        <taxon>Bacillati</taxon>
        <taxon>Bacillota</taxon>
        <taxon>Bacilli</taxon>
        <taxon>Lactobacillales</taxon>
        <taxon>Lactobacillaceae</taxon>
        <taxon>Amylolactobacillus</taxon>
    </lineage>
</organism>
<dbReference type="HAMAP" id="MF_01811">
    <property type="entry name" value="YidC_type2"/>
    <property type="match status" value="1"/>
</dbReference>
<dbReference type="EMBL" id="AZCV01000004">
    <property type="protein sequence ID" value="KRK37567.1"/>
    <property type="molecule type" value="Genomic_DNA"/>
</dbReference>
<keyword evidence="3 12" id="KW-1003">Cell membrane</keyword>
<evidence type="ECO:0000256" key="7">
    <source>
        <dbReference type="ARBA" id="ARBA00022989"/>
    </source>
</evidence>
<evidence type="ECO:0000256" key="2">
    <source>
        <dbReference type="ARBA" id="ARBA00022448"/>
    </source>
</evidence>
<evidence type="ECO:0000256" key="9">
    <source>
        <dbReference type="ARBA" id="ARBA00023139"/>
    </source>
</evidence>
<feature type="transmembrane region" description="Helical" evidence="12">
    <location>
        <begin position="178"/>
        <end position="196"/>
    </location>
</feature>
<dbReference type="PROSITE" id="PS51257">
    <property type="entry name" value="PROKAR_LIPOPROTEIN"/>
    <property type="match status" value="1"/>
</dbReference>
<dbReference type="InterPro" id="IPR023060">
    <property type="entry name" value="YidC/YidC1/YidC2_Firmicutes"/>
</dbReference>
<comment type="function">
    <text evidence="12">Required for the insertion and/or proper folding and/or complex formation of integral membrane proteins into the membrane. Involved in integration of membrane proteins that insert both dependently and independently of the Sec translocase complex, as well as at least some lipoproteins.</text>
</comment>
<gene>
    <name evidence="12" type="primary">yidC</name>
    <name evidence="15" type="ORF">FC62_GL001179</name>
</gene>
<dbReference type="Proteomes" id="UP000050909">
    <property type="component" value="Unassembled WGS sequence"/>
</dbReference>
<keyword evidence="11 12" id="KW-0449">Lipoprotein</keyword>
<feature type="transmembrane region" description="Helical" evidence="12">
    <location>
        <begin position="216"/>
        <end position="238"/>
    </location>
</feature>
<evidence type="ECO:0000313" key="16">
    <source>
        <dbReference type="Proteomes" id="UP000050909"/>
    </source>
</evidence>
<keyword evidence="6 12" id="KW-0653">Protein transport</keyword>
<feature type="coiled-coil region" evidence="13">
    <location>
        <begin position="257"/>
        <end position="284"/>
    </location>
</feature>
<evidence type="ECO:0000256" key="5">
    <source>
        <dbReference type="ARBA" id="ARBA00022729"/>
    </source>
</evidence>
<accession>A0A0R1GU77</accession>
<dbReference type="InterPro" id="IPR001708">
    <property type="entry name" value="YidC/ALB3/OXA1/COX18"/>
</dbReference>
<keyword evidence="8 12" id="KW-0472">Membrane</keyword>
<dbReference type="NCBIfam" id="TIGR03592">
    <property type="entry name" value="yidC_oxa1_cterm"/>
    <property type="match status" value="1"/>
</dbReference>
<keyword evidence="4 12" id="KW-0812">Transmembrane</keyword>
<keyword evidence="5 12" id="KW-0732">Signal</keyword>
<protein>
    <recommendedName>
        <fullName evidence="12">Membrane protein insertase YidC</fullName>
    </recommendedName>
    <alternativeName>
        <fullName evidence="12">Foldase YidC</fullName>
    </alternativeName>
    <alternativeName>
        <fullName evidence="12">Membrane integrase YidC</fullName>
    </alternativeName>
    <alternativeName>
        <fullName evidence="12">Membrane protein YidC</fullName>
    </alternativeName>
</protein>
<dbReference type="PANTHER" id="PTHR12428">
    <property type="entry name" value="OXA1"/>
    <property type="match status" value="1"/>
</dbReference>
<dbReference type="Pfam" id="PF02096">
    <property type="entry name" value="60KD_IMP"/>
    <property type="match status" value="1"/>
</dbReference>
<reference evidence="15 16" key="1">
    <citation type="journal article" date="2015" name="Genome Announc.">
        <title>Expanding the biotechnology potential of lactobacilli through comparative genomics of 213 strains and associated genera.</title>
        <authorList>
            <person name="Sun Z."/>
            <person name="Harris H.M."/>
            <person name="McCann A."/>
            <person name="Guo C."/>
            <person name="Argimon S."/>
            <person name="Zhang W."/>
            <person name="Yang X."/>
            <person name="Jeffery I.B."/>
            <person name="Cooney J.C."/>
            <person name="Kagawa T.F."/>
            <person name="Liu W."/>
            <person name="Song Y."/>
            <person name="Salvetti E."/>
            <person name="Wrobel A."/>
            <person name="Rasinkangas P."/>
            <person name="Parkhill J."/>
            <person name="Rea M.C."/>
            <person name="O'Sullivan O."/>
            <person name="Ritari J."/>
            <person name="Douillard F.P."/>
            <person name="Paul Ross R."/>
            <person name="Yang R."/>
            <person name="Briner A.E."/>
            <person name="Felis G.E."/>
            <person name="de Vos W.M."/>
            <person name="Barrangou R."/>
            <person name="Klaenhammer T.R."/>
            <person name="Caufield P.W."/>
            <person name="Cui Y."/>
            <person name="Zhang H."/>
            <person name="O'Toole P.W."/>
        </authorList>
    </citation>
    <scope>NUCLEOTIDE SEQUENCE [LARGE SCALE GENOMIC DNA]</scope>
    <source>
        <strain evidence="15 16">DSM 20534</strain>
    </source>
</reference>
<keyword evidence="9" id="KW-0564">Palmitate</keyword>
<comment type="caution">
    <text evidence="15">The sequence shown here is derived from an EMBL/GenBank/DDBJ whole genome shotgun (WGS) entry which is preliminary data.</text>
</comment>
<evidence type="ECO:0000256" key="3">
    <source>
        <dbReference type="ARBA" id="ARBA00022475"/>
    </source>
</evidence>
<evidence type="ECO:0000259" key="14">
    <source>
        <dbReference type="Pfam" id="PF02096"/>
    </source>
</evidence>
<keyword evidence="16" id="KW-1185">Reference proteome</keyword>
<dbReference type="GO" id="GO:0051205">
    <property type="term" value="P:protein insertion into membrane"/>
    <property type="evidence" value="ECO:0007669"/>
    <property type="project" value="TreeGrafter"/>
</dbReference>
<evidence type="ECO:0000256" key="12">
    <source>
        <dbReference type="HAMAP-Rule" id="MF_01811"/>
    </source>
</evidence>
<evidence type="ECO:0000256" key="1">
    <source>
        <dbReference type="ARBA" id="ARBA00004651"/>
    </source>
</evidence>
<dbReference type="GO" id="GO:0005886">
    <property type="term" value="C:plasma membrane"/>
    <property type="evidence" value="ECO:0007669"/>
    <property type="project" value="UniProtKB-SubCell"/>
</dbReference>
<dbReference type="AlphaFoldDB" id="A0A0R1GU77"/>
<dbReference type="PRINTS" id="PR00701">
    <property type="entry name" value="60KDINNERMP"/>
</dbReference>
<keyword evidence="2 12" id="KW-0813">Transport</keyword>
<feature type="domain" description="Membrane insertase YidC/Oxa/ALB C-terminal" evidence="14">
    <location>
        <begin position="67"/>
        <end position="251"/>
    </location>
</feature>
<evidence type="ECO:0000256" key="13">
    <source>
        <dbReference type="SAM" id="Coils"/>
    </source>
</evidence>
<evidence type="ECO:0000256" key="4">
    <source>
        <dbReference type="ARBA" id="ARBA00022692"/>
    </source>
</evidence>
<dbReference type="InterPro" id="IPR047196">
    <property type="entry name" value="YidC_ALB_C"/>
</dbReference>